<dbReference type="RefSeq" id="WP_319954028.1">
    <property type="nucleotide sequence ID" value="NZ_JAXAVX010000004.1"/>
</dbReference>
<name>A0ABU4VJ97_9ACTN</name>
<evidence type="ECO:0000313" key="2">
    <source>
        <dbReference type="EMBL" id="MDX8151873.1"/>
    </source>
</evidence>
<keyword evidence="3" id="KW-1185">Reference proteome</keyword>
<dbReference type="EMBL" id="JAXAVX010000004">
    <property type="protein sequence ID" value="MDX8151873.1"/>
    <property type="molecule type" value="Genomic_DNA"/>
</dbReference>
<comment type="caution">
    <text evidence="2">The sequence shown here is derived from an EMBL/GenBank/DDBJ whole genome shotgun (WGS) entry which is preliminary data.</text>
</comment>
<dbReference type="Proteomes" id="UP001277761">
    <property type="component" value="Unassembled WGS sequence"/>
</dbReference>
<sequence>MTRHHVPGRPLVSGLGTTEESREAERNALAVAGPGSAYADELSALAKQAYDEIYGRAEKDGRRDVVNVWQSRRDGTGDELVGRRMVAAPSVFGAAEDDDHDAARELRDDVRRARRDPNQRTRGNTFG</sequence>
<evidence type="ECO:0000313" key="3">
    <source>
        <dbReference type="Proteomes" id="UP001277761"/>
    </source>
</evidence>
<feature type="compositionally biased region" description="Basic and acidic residues" evidence="1">
    <location>
        <begin position="101"/>
        <end position="119"/>
    </location>
</feature>
<organism evidence="2 3">
    <name type="scientific">Patulibacter brassicae</name>
    <dbReference type="NCBI Taxonomy" id="1705717"/>
    <lineage>
        <taxon>Bacteria</taxon>
        <taxon>Bacillati</taxon>
        <taxon>Actinomycetota</taxon>
        <taxon>Thermoleophilia</taxon>
        <taxon>Solirubrobacterales</taxon>
        <taxon>Patulibacteraceae</taxon>
        <taxon>Patulibacter</taxon>
    </lineage>
</organism>
<feature type="region of interest" description="Disordered" evidence="1">
    <location>
        <begin position="1"/>
        <end position="25"/>
    </location>
</feature>
<reference evidence="2 3" key="1">
    <citation type="submission" date="2023-11" db="EMBL/GenBank/DDBJ databases">
        <authorList>
            <person name="Xu M."/>
            <person name="Jiang T."/>
        </authorList>
    </citation>
    <scope>NUCLEOTIDE SEQUENCE [LARGE SCALE GENOMIC DNA]</scope>
    <source>
        <strain evidence="2 3">SD</strain>
    </source>
</reference>
<gene>
    <name evidence="2" type="ORF">SK069_09735</name>
</gene>
<evidence type="ECO:0000256" key="1">
    <source>
        <dbReference type="SAM" id="MobiDB-lite"/>
    </source>
</evidence>
<feature type="region of interest" description="Disordered" evidence="1">
    <location>
        <begin position="92"/>
        <end position="127"/>
    </location>
</feature>
<protein>
    <submittedName>
        <fullName evidence="2">Uncharacterized protein</fullName>
    </submittedName>
</protein>
<accession>A0ABU4VJ97</accession>
<proteinExistence type="predicted"/>